<feature type="compositionally biased region" description="Basic and acidic residues" evidence="1">
    <location>
        <begin position="101"/>
        <end position="116"/>
    </location>
</feature>
<feature type="region of interest" description="Disordered" evidence="1">
    <location>
        <begin position="87"/>
        <end position="120"/>
    </location>
</feature>
<evidence type="ECO:0000313" key="2">
    <source>
        <dbReference type="EMBL" id="EPC05812.1"/>
    </source>
</evidence>
<dbReference type="HOGENOM" id="CLU_1591402_0_0_7"/>
<proteinExistence type="predicted"/>
<comment type="caution">
    <text evidence="2">The sequence shown here is derived from an EMBL/GenBank/DDBJ whole genome shotgun (WGS) entry which is preliminary data.</text>
</comment>
<dbReference type="EMBL" id="ADCP02000001">
    <property type="protein sequence ID" value="EPC05812.1"/>
    <property type="molecule type" value="Genomic_DNA"/>
</dbReference>
<accession>S2LBD8</accession>
<reference evidence="2 3" key="1">
    <citation type="submission" date="2010-10" db="EMBL/GenBank/DDBJ databases">
        <authorList>
            <consortium name="The Broad Institute Genome Sequencing Platform"/>
            <person name="Ward D."/>
            <person name="Earl A."/>
            <person name="Feldgarden M."/>
            <person name="Young S.K."/>
            <person name="Gargeya S."/>
            <person name="Zeng Q."/>
            <person name="Alvarado L."/>
            <person name="Berlin A."/>
            <person name="Bochicchio J."/>
            <person name="Chapman S.B."/>
            <person name="Chen Z."/>
            <person name="Freedman E."/>
            <person name="Gellesch M."/>
            <person name="Goldberg J."/>
            <person name="Griggs A."/>
            <person name="Gujja S."/>
            <person name="Heilman E."/>
            <person name="Heiman D."/>
            <person name="Howarth C."/>
            <person name="Mehta T."/>
            <person name="Neiman D."/>
            <person name="Pearson M."/>
            <person name="Roberts A."/>
            <person name="Saif S."/>
            <person name="Shea T."/>
            <person name="Shenoy N."/>
            <person name="Sisk P."/>
            <person name="Stolte C."/>
            <person name="Sykes S."/>
            <person name="White J."/>
            <person name="Yandava C."/>
            <person name="Allen-Vercoe E."/>
            <person name="Sibley C."/>
            <person name="Ambrose C.E."/>
            <person name="Strauss J."/>
            <person name="Daigneault M."/>
            <person name="Haas B."/>
            <person name="Nusbaum C."/>
            <person name="Birren B."/>
        </authorList>
    </citation>
    <scope>NUCLEOTIDE SEQUENCE [LARGE SCALE GENOMIC DNA]</scope>
    <source>
        <strain evidence="2 3">3_1_6</strain>
    </source>
</reference>
<sequence length="167" mass="18739">MVLFLSTLLLEKGFYMLKISDAINVQVLQLPNDKNGRTAIVSANIIMTDGRVISDVCSESPRSPFENEDTLELAKNKIINSIKQKAEPYIKNHQQPSRNAIQDDKSRFKGGGDKPASRSQLSLIRNKAQEQGKNPEELAASRFGKRLQDLKGWEADSLIKELLTKTR</sequence>
<organism evidence="2 3">
    <name type="scientific">Bilophila wadsworthia (strain 3_1_6)</name>
    <dbReference type="NCBI Taxonomy" id="563192"/>
    <lineage>
        <taxon>Bacteria</taxon>
        <taxon>Pseudomonadati</taxon>
        <taxon>Thermodesulfobacteriota</taxon>
        <taxon>Desulfovibrionia</taxon>
        <taxon>Desulfovibrionales</taxon>
        <taxon>Desulfovibrionaceae</taxon>
        <taxon>Bilophila</taxon>
    </lineage>
</organism>
<evidence type="ECO:0000256" key="1">
    <source>
        <dbReference type="SAM" id="MobiDB-lite"/>
    </source>
</evidence>
<reference evidence="2 3" key="2">
    <citation type="submission" date="2013-04" db="EMBL/GenBank/DDBJ databases">
        <title>The Genome Sequence of Bilophila wadsworthia 3_1_6.</title>
        <authorList>
            <consortium name="The Broad Institute Genomics Platform"/>
            <person name="Earl A."/>
            <person name="Ward D."/>
            <person name="Feldgarden M."/>
            <person name="Gevers D."/>
            <person name="Sibley C."/>
            <person name="Strauss J."/>
            <person name="Allen-Vercoe E."/>
            <person name="Walker B."/>
            <person name="Young S."/>
            <person name="Zeng Q."/>
            <person name="Gargeya S."/>
            <person name="Fitzgerald M."/>
            <person name="Haas B."/>
            <person name="Abouelleil A."/>
            <person name="Allen A.W."/>
            <person name="Alvarado L."/>
            <person name="Arachchi H.M."/>
            <person name="Berlin A.M."/>
            <person name="Chapman S.B."/>
            <person name="Gainer-Dewar J."/>
            <person name="Goldberg J."/>
            <person name="Griggs A."/>
            <person name="Gujja S."/>
            <person name="Hansen M."/>
            <person name="Howarth C."/>
            <person name="Imamovic A."/>
            <person name="Ireland A."/>
            <person name="Larimer J."/>
            <person name="McCowan C."/>
            <person name="Murphy C."/>
            <person name="Pearson M."/>
            <person name="Poon T.W."/>
            <person name="Priest M."/>
            <person name="Roberts A."/>
            <person name="Saif S."/>
            <person name="Shea T."/>
            <person name="Sisk P."/>
            <person name="Sykes S."/>
            <person name="Wortman J."/>
            <person name="Nusbaum C."/>
            <person name="Birren B."/>
        </authorList>
    </citation>
    <scope>NUCLEOTIDE SEQUENCE [LARGE SCALE GENOMIC DNA]</scope>
    <source>
        <strain evidence="2 3">3_1_6</strain>
    </source>
</reference>
<gene>
    <name evidence="2" type="ORF">HMPREF0179_05097</name>
</gene>
<protein>
    <submittedName>
        <fullName evidence="2">Uncharacterized protein</fullName>
    </submittedName>
</protein>
<evidence type="ECO:0000313" key="3">
    <source>
        <dbReference type="Proteomes" id="UP000006034"/>
    </source>
</evidence>
<name>S2LBD8_BILW3</name>
<dbReference type="Proteomes" id="UP000006034">
    <property type="component" value="Unassembled WGS sequence"/>
</dbReference>
<dbReference type="AlphaFoldDB" id="S2LBD8"/>
<keyword evidence="3" id="KW-1185">Reference proteome</keyword>